<keyword evidence="4 9" id="KW-0812">Transmembrane</keyword>
<keyword evidence="8 9" id="KW-0472">Membrane</keyword>
<dbReference type="EMBL" id="LIXZ01000003">
    <property type="protein sequence ID" value="KPL60478.1"/>
    <property type="molecule type" value="Genomic_DNA"/>
</dbReference>
<feature type="transmembrane region" description="Helical" evidence="9">
    <location>
        <begin position="294"/>
        <end position="317"/>
    </location>
</feature>
<evidence type="ECO:0000256" key="9">
    <source>
        <dbReference type="RuleBase" id="RU365028"/>
    </source>
</evidence>
<dbReference type="AlphaFoldDB" id="A0A0P6W6B2"/>
<dbReference type="GO" id="GO:0015369">
    <property type="term" value="F:calcium:proton antiporter activity"/>
    <property type="evidence" value="ECO:0007669"/>
    <property type="project" value="UniProtKB-UniRule"/>
</dbReference>
<feature type="transmembrane region" description="Helical" evidence="9">
    <location>
        <begin position="175"/>
        <end position="195"/>
    </location>
</feature>
<feature type="transmembrane region" description="Helical" evidence="9">
    <location>
        <begin position="20"/>
        <end position="40"/>
    </location>
</feature>
<sequence length="371" mass="40113">MCLNRTVLTKFLKKGWIINVNKVFTLLVFAGVPVSVIGSLLHWPSVIMFVIYCVTIIALAAFMGRATESLAVVSGPRIGGLLNATFGNAVELIISIFALKAGLIGVVLASLTGSVLGNLLLVAGLSFFVGGVKFKRQKFNVFDARHNSGLLMFAIIVAFVIPEVFSMEMNEGRTMSLSIGISVILILLYLFALFFKLVTHRGVYQSENSEGGHDHDEEPEWSKGKALLILALSTVAVAYVSERLVHTFEEVGEAFGWSELFIGVIIVAIVGNAAEHASAVIMAYKNKMDVAVEIAVGSTLQVAMFVAPVLVLVSLFFEKSMSLVFTLPELVAMVSAVLLTVIISNDGETNWFEGLTLLAAYFIMGIGFYLL</sequence>
<dbReference type="GO" id="GO:0012505">
    <property type="term" value="C:endomembrane system"/>
    <property type="evidence" value="ECO:0007669"/>
    <property type="project" value="UniProtKB-SubCell"/>
</dbReference>
<feature type="transmembrane region" description="Helical" evidence="9">
    <location>
        <begin position="323"/>
        <end position="344"/>
    </location>
</feature>
<feature type="transmembrane region" description="Helical" evidence="9">
    <location>
        <begin position="150"/>
        <end position="169"/>
    </location>
</feature>
<evidence type="ECO:0000313" key="11">
    <source>
        <dbReference type="EMBL" id="KPL60478.1"/>
    </source>
</evidence>
<reference evidence="11 12" key="1">
    <citation type="submission" date="2015-08" db="EMBL/GenBank/DDBJ databases">
        <title>Draft Genome Sequence of Bacillus vietnamensis UCD-SED5.</title>
        <authorList>
            <person name="Lee R.D."/>
            <person name="Jospin G."/>
            <person name="Lang J.M."/>
            <person name="Coil D.A."/>
            <person name="Eisen J.A."/>
        </authorList>
    </citation>
    <scope>NUCLEOTIDE SEQUENCE [LARGE SCALE GENOMIC DNA]</scope>
    <source>
        <strain evidence="11 12">UCD-SED5</strain>
    </source>
</reference>
<keyword evidence="3 9" id="KW-0109">Calcium transport</keyword>
<dbReference type="PANTHER" id="PTHR31503">
    <property type="entry name" value="VACUOLAR CALCIUM ION TRANSPORTER"/>
    <property type="match status" value="1"/>
</dbReference>
<feature type="domain" description="Sodium/calcium exchanger membrane region" evidence="10">
    <location>
        <begin position="226"/>
        <end position="364"/>
    </location>
</feature>
<comment type="caution">
    <text evidence="11">The sequence shown here is derived from an EMBL/GenBank/DDBJ whole genome shotgun (WGS) entry which is preliminary data.</text>
</comment>
<keyword evidence="6 9" id="KW-1133">Transmembrane helix</keyword>
<proteinExistence type="inferred from homology"/>
<dbReference type="Gene3D" id="1.20.1420.30">
    <property type="entry name" value="NCX, central ion-binding region"/>
    <property type="match status" value="1"/>
</dbReference>
<dbReference type="NCBIfam" id="TIGR00846">
    <property type="entry name" value="caca2"/>
    <property type="match status" value="1"/>
</dbReference>
<dbReference type="PANTHER" id="PTHR31503:SF22">
    <property type="entry name" value="VACUOLAR CALCIUM ION TRANSPORTER"/>
    <property type="match status" value="1"/>
</dbReference>
<dbReference type="PATRIC" id="fig|218284.4.peg.2093"/>
<dbReference type="NCBIfam" id="TIGR00378">
    <property type="entry name" value="cax"/>
    <property type="match status" value="1"/>
</dbReference>
<keyword evidence="9" id="KW-0050">Antiport</keyword>
<dbReference type="InterPro" id="IPR004713">
    <property type="entry name" value="CaH_exchang"/>
</dbReference>
<dbReference type="OrthoDB" id="9776105at2"/>
<evidence type="ECO:0000256" key="7">
    <source>
        <dbReference type="ARBA" id="ARBA00023065"/>
    </source>
</evidence>
<evidence type="ECO:0000313" key="12">
    <source>
        <dbReference type="Proteomes" id="UP000050398"/>
    </source>
</evidence>
<feature type="transmembrane region" description="Helical" evidence="9">
    <location>
        <begin position="104"/>
        <end position="129"/>
    </location>
</feature>
<organism evidence="11 12">
    <name type="scientific">Rossellomorea vietnamensis</name>
    <dbReference type="NCBI Taxonomy" id="218284"/>
    <lineage>
        <taxon>Bacteria</taxon>
        <taxon>Bacillati</taxon>
        <taxon>Bacillota</taxon>
        <taxon>Bacilli</taxon>
        <taxon>Bacillales</taxon>
        <taxon>Bacillaceae</taxon>
        <taxon>Rossellomorea</taxon>
    </lineage>
</organism>
<dbReference type="Pfam" id="PF01699">
    <property type="entry name" value="Na_Ca_ex"/>
    <property type="match status" value="2"/>
</dbReference>
<protein>
    <recommendedName>
        <fullName evidence="9">Ca(2+)/H(+) antiporter</fullName>
    </recommendedName>
</protein>
<evidence type="ECO:0000256" key="5">
    <source>
        <dbReference type="ARBA" id="ARBA00022837"/>
    </source>
</evidence>
<feature type="transmembrane region" description="Helical" evidence="9">
    <location>
        <begin position="224"/>
        <end position="240"/>
    </location>
</feature>
<comment type="function">
    <text evidence="9">Ca(+)/H(+) antiporter that extrudes calcium in exchange for external protons.</text>
</comment>
<evidence type="ECO:0000256" key="2">
    <source>
        <dbReference type="ARBA" id="ARBA00022448"/>
    </source>
</evidence>
<dbReference type="GO" id="GO:0006874">
    <property type="term" value="P:intracellular calcium ion homeostasis"/>
    <property type="evidence" value="ECO:0007669"/>
    <property type="project" value="TreeGrafter"/>
</dbReference>
<keyword evidence="5 9" id="KW-0106">Calcium</keyword>
<dbReference type="eggNOG" id="COG0387">
    <property type="taxonomic scope" value="Bacteria"/>
</dbReference>
<feature type="transmembrane region" description="Helical" evidence="9">
    <location>
        <begin position="78"/>
        <end position="98"/>
    </location>
</feature>
<feature type="transmembrane region" description="Helical" evidence="9">
    <location>
        <begin position="46"/>
        <end position="66"/>
    </location>
</feature>
<feature type="domain" description="Sodium/calcium exchanger membrane region" evidence="10">
    <location>
        <begin position="45"/>
        <end position="197"/>
    </location>
</feature>
<comment type="subcellular location">
    <subcellularLocation>
        <location evidence="1">Endomembrane system</location>
        <topology evidence="1">Multi-pass membrane protein</topology>
    </subcellularLocation>
</comment>
<evidence type="ECO:0000256" key="3">
    <source>
        <dbReference type="ARBA" id="ARBA00022568"/>
    </source>
</evidence>
<feature type="transmembrane region" description="Helical" evidence="9">
    <location>
        <begin position="351"/>
        <end position="370"/>
    </location>
</feature>
<feature type="transmembrane region" description="Helical" evidence="9">
    <location>
        <begin position="260"/>
        <end position="282"/>
    </location>
</feature>
<keyword evidence="7 9" id="KW-0406">Ion transport</keyword>
<evidence type="ECO:0000256" key="1">
    <source>
        <dbReference type="ARBA" id="ARBA00004127"/>
    </source>
</evidence>
<dbReference type="InterPro" id="IPR004798">
    <property type="entry name" value="CAX-like"/>
</dbReference>
<dbReference type="GO" id="GO:0016020">
    <property type="term" value="C:membrane"/>
    <property type="evidence" value="ECO:0007669"/>
    <property type="project" value="InterPro"/>
</dbReference>
<dbReference type="InterPro" id="IPR044880">
    <property type="entry name" value="NCX_ion-bd_dom_sf"/>
</dbReference>
<accession>A0A0P6W6B2</accession>
<gene>
    <name evidence="11" type="ORF">AM506_04930</name>
</gene>
<name>A0A0P6W6B2_9BACI</name>
<keyword evidence="2 9" id="KW-0813">Transport</keyword>
<comment type="similarity">
    <text evidence="9">Belongs to the Ca(2+):cation antiporter (CaCA) (TC 2.A.19) family.</text>
</comment>
<dbReference type="InterPro" id="IPR004837">
    <property type="entry name" value="NaCa_Exmemb"/>
</dbReference>
<evidence type="ECO:0000256" key="8">
    <source>
        <dbReference type="ARBA" id="ARBA00023136"/>
    </source>
</evidence>
<evidence type="ECO:0000256" key="6">
    <source>
        <dbReference type="ARBA" id="ARBA00022989"/>
    </source>
</evidence>
<dbReference type="Proteomes" id="UP000050398">
    <property type="component" value="Unassembled WGS sequence"/>
</dbReference>
<evidence type="ECO:0000256" key="4">
    <source>
        <dbReference type="ARBA" id="ARBA00022692"/>
    </source>
</evidence>
<evidence type="ECO:0000259" key="10">
    <source>
        <dbReference type="Pfam" id="PF01699"/>
    </source>
</evidence>